<organism evidence="2 3">
    <name type="scientific">Pseudopedobacter saltans</name>
    <dbReference type="NCBI Taxonomy" id="151895"/>
    <lineage>
        <taxon>Bacteria</taxon>
        <taxon>Pseudomonadati</taxon>
        <taxon>Bacteroidota</taxon>
        <taxon>Sphingobacteriia</taxon>
        <taxon>Sphingobacteriales</taxon>
        <taxon>Sphingobacteriaceae</taxon>
        <taxon>Pseudopedobacter</taxon>
    </lineage>
</organism>
<dbReference type="GO" id="GO:0006950">
    <property type="term" value="P:response to stress"/>
    <property type="evidence" value="ECO:0007669"/>
    <property type="project" value="UniProtKB-ARBA"/>
</dbReference>
<evidence type="ECO:0000259" key="1">
    <source>
        <dbReference type="Pfam" id="PF10263"/>
    </source>
</evidence>
<proteinExistence type="predicted"/>
<gene>
    <name evidence="2" type="ORF">DI598_06305</name>
</gene>
<feature type="domain" description="SprT-like" evidence="1">
    <location>
        <begin position="33"/>
        <end position="102"/>
    </location>
</feature>
<dbReference type="AlphaFoldDB" id="A0A2W5GW77"/>
<dbReference type="InterPro" id="IPR006640">
    <property type="entry name" value="SprT-like_domain"/>
</dbReference>
<dbReference type="Pfam" id="PF10263">
    <property type="entry name" value="SprT-like"/>
    <property type="match status" value="1"/>
</dbReference>
<protein>
    <recommendedName>
        <fullName evidence="1">SprT-like domain-containing protein</fullName>
    </recommendedName>
</protein>
<evidence type="ECO:0000313" key="3">
    <source>
        <dbReference type="Proteomes" id="UP000249645"/>
    </source>
</evidence>
<dbReference type="EMBL" id="QFOI01000081">
    <property type="protein sequence ID" value="PZP50106.1"/>
    <property type="molecule type" value="Genomic_DNA"/>
</dbReference>
<name>A0A2W5GW77_9SPHI</name>
<accession>A0A2W5GW77</accession>
<sequence length="210" mass="24296">MRKKVEHPLSALNSFLPEGSFDLVVGYLHQYNVHLTVTQARKSILGDYRNAHGNQNHRISVNGNLNKYSFLITLLHELAHLLTFDQFGHRVLPHGDEWKQHYSILLASFVKEKIFPPDIMVELKKSIQSPAASCGGELSLMRVLRKYDPQREGYVPVEKVPFNTPFADEQGRIFIKKEKRRTRYVCQEIKTGLTYLFSPIYEVKLVQTKN</sequence>
<dbReference type="Proteomes" id="UP000249645">
    <property type="component" value="Unassembled WGS sequence"/>
</dbReference>
<evidence type="ECO:0000313" key="2">
    <source>
        <dbReference type="EMBL" id="PZP50106.1"/>
    </source>
</evidence>
<comment type="caution">
    <text evidence="2">The sequence shown here is derived from an EMBL/GenBank/DDBJ whole genome shotgun (WGS) entry which is preliminary data.</text>
</comment>
<reference evidence="2 3" key="1">
    <citation type="submission" date="2017-11" db="EMBL/GenBank/DDBJ databases">
        <title>Infants hospitalized years apart are colonized by the same room-sourced microbial strains.</title>
        <authorList>
            <person name="Brooks B."/>
            <person name="Olm M.R."/>
            <person name="Firek B.A."/>
            <person name="Baker R."/>
            <person name="Thomas B.C."/>
            <person name="Morowitz M.J."/>
            <person name="Banfield J.F."/>
        </authorList>
    </citation>
    <scope>NUCLEOTIDE SEQUENCE [LARGE SCALE GENOMIC DNA]</scope>
    <source>
        <strain evidence="2">S2_009_000_R2_76</strain>
    </source>
</reference>